<proteinExistence type="predicted"/>
<evidence type="ECO:0000313" key="2">
    <source>
        <dbReference type="EMBL" id="KAK0480580.1"/>
    </source>
</evidence>
<dbReference type="Proteomes" id="UP001175227">
    <property type="component" value="Unassembled WGS sequence"/>
</dbReference>
<name>A0AA39PAE1_9AGAR</name>
<feature type="compositionally biased region" description="Basic and acidic residues" evidence="1">
    <location>
        <begin position="125"/>
        <end position="140"/>
    </location>
</feature>
<protein>
    <submittedName>
        <fullName evidence="2">Uncharacterized protein</fullName>
    </submittedName>
</protein>
<organism evidence="2 3">
    <name type="scientific">Armillaria novae-zelandiae</name>
    <dbReference type="NCBI Taxonomy" id="153914"/>
    <lineage>
        <taxon>Eukaryota</taxon>
        <taxon>Fungi</taxon>
        <taxon>Dikarya</taxon>
        <taxon>Basidiomycota</taxon>
        <taxon>Agaricomycotina</taxon>
        <taxon>Agaricomycetes</taxon>
        <taxon>Agaricomycetidae</taxon>
        <taxon>Agaricales</taxon>
        <taxon>Marasmiineae</taxon>
        <taxon>Physalacriaceae</taxon>
        <taxon>Armillaria</taxon>
    </lineage>
</organism>
<comment type="caution">
    <text evidence="2">The sequence shown here is derived from an EMBL/GenBank/DDBJ whole genome shotgun (WGS) entry which is preliminary data.</text>
</comment>
<accession>A0AA39PAE1</accession>
<dbReference type="EMBL" id="JAUEPR010000009">
    <property type="protein sequence ID" value="KAK0480580.1"/>
    <property type="molecule type" value="Genomic_DNA"/>
</dbReference>
<keyword evidence="3" id="KW-1185">Reference proteome</keyword>
<reference evidence="2" key="1">
    <citation type="submission" date="2023-06" db="EMBL/GenBank/DDBJ databases">
        <authorList>
            <consortium name="Lawrence Berkeley National Laboratory"/>
            <person name="Ahrendt S."/>
            <person name="Sahu N."/>
            <person name="Indic B."/>
            <person name="Wong-Bajracharya J."/>
            <person name="Merenyi Z."/>
            <person name="Ke H.-M."/>
            <person name="Monk M."/>
            <person name="Kocsube S."/>
            <person name="Drula E."/>
            <person name="Lipzen A."/>
            <person name="Balint B."/>
            <person name="Henrissat B."/>
            <person name="Andreopoulos B."/>
            <person name="Martin F.M."/>
            <person name="Harder C.B."/>
            <person name="Rigling D."/>
            <person name="Ford K.L."/>
            <person name="Foster G.D."/>
            <person name="Pangilinan J."/>
            <person name="Papanicolaou A."/>
            <person name="Barry K."/>
            <person name="LaButti K."/>
            <person name="Viragh M."/>
            <person name="Koriabine M."/>
            <person name="Yan M."/>
            <person name="Riley R."/>
            <person name="Champramary S."/>
            <person name="Plett K.L."/>
            <person name="Tsai I.J."/>
            <person name="Slot J."/>
            <person name="Sipos G."/>
            <person name="Plett J."/>
            <person name="Nagy L.G."/>
            <person name="Grigoriev I.V."/>
        </authorList>
    </citation>
    <scope>NUCLEOTIDE SEQUENCE</scope>
    <source>
        <strain evidence="2">ICMP 16352</strain>
    </source>
</reference>
<evidence type="ECO:0000256" key="1">
    <source>
        <dbReference type="SAM" id="MobiDB-lite"/>
    </source>
</evidence>
<feature type="compositionally biased region" description="Basic and acidic residues" evidence="1">
    <location>
        <begin position="163"/>
        <end position="172"/>
    </location>
</feature>
<gene>
    <name evidence="2" type="ORF">IW261DRAFT_1592981</name>
</gene>
<evidence type="ECO:0000313" key="3">
    <source>
        <dbReference type="Proteomes" id="UP001175227"/>
    </source>
</evidence>
<sequence length="182" mass="20955">MPEAKGNFARGSYWTGCRHRYFQHKMSSWTQSSGMQIGRNVDPNGILCKLAGDKLEHTEDNEVKYYQGVAEGEKKRYIETKPQVFRVGDIVEARCSIVFVSCKGGDAKMKLILHALALVNCEHTTDADRERKRGDDRRDIPNASNRMKRKVQFDYSDSEEEKEEKVKKRQQTDENGEMITDT</sequence>
<dbReference type="AlphaFoldDB" id="A0AA39PAE1"/>
<feature type="region of interest" description="Disordered" evidence="1">
    <location>
        <begin position="125"/>
        <end position="182"/>
    </location>
</feature>